<keyword evidence="3" id="KW-1185">Reference proteome</keyword>
<dbReference type="NCBIfam" id="NF038302">
    <property type="entry name" value="EPS_HpsE"/>
    <property type="match status" value="1"/>
</dbReference>
<dbReference type="PANTHER" id="PTHR33121">
    <property type="entry name" value="CYCLIC DI-GMP PHOSPHODIESTERASE PDEF"/>
    <property type="match status" value="1"/>
</dbReference>
<dbReference type="Proteomes" id="UP000191901">
    <property type="component" value="Chromosome"/>
</dbReference>
<dbReference type="Gene3D" id="3.90.550.10">
    <property type="entry name" value="Spore Coat Polysaccharide Biosynthesis Protein SpsA, Chain A"/>
    <property type="match status" value="1"/>
</dbReference>
<dbReference type="PANTHER" id="PTHR33121:SF23">
    <property type="entry name" value="CYCLIC DI-GMP PHOSPHODIESTERASE PDEB"/>
    <property type="match status" value="1"/>
</dbReference>
<dbReference type="SMART" id="SM00052">
    <property type="entry name" value="EAL"/>
    <property type="match status" value="1"/>
</dbReference>
<protein>
    <submittedName>
        <fullName evidence="2">EAL domain-containing protein/glycosyl transferase</fullName>
    </submittedName>
</protein>
<organism evidence="2 3">
    <name type="scientific">Halomicronema hongdechloris C2206</name>
    <dbReference type="NCBI Taxonomy" id="1641165"/>
    <lineage>
        <taxon>Bacteria</taxon>
        <taxon>Bacillati</taxon>
        <taxon>Cyanobacteriota</taxon>
        <taxon>Cyanophyceae</taxon>
        <taxon>Nodosilineales</taxon>
        <taxon>Nodosilineaceae</taxon>
        <taxon>Halomicronema</taxon>
    </lineage>
</organism>
<dbReference type="InterPro" id="IPR001633">
    <property type="entry name" value="EAL_dom"/>
</dbReference>
<dbReference type="KEGG" id="hhg:XM38_014390"/>
<dbReference type="GO" id="GO:0071111">
    <property type="term" value="F:cyclic-guanylate-specific phosphodiesterase activity"/>
    <property type="evidence" value="ECO:0007669"/>
    <property type="project" value="InterPro"/>
</dbReference>
<dbReference type="AlphaFoldDB" id="A0A1Z3HJM7"/>
<dbReference type="GO" id="GO:0016740">
    <property type="term" value="F:transferase activity"/>
    <property type="evidence" value="ECO:0007669"/>
    <property type="project" value="UniProtKB-KW"/>
</dbReference>
<dbReference type="SUPFAM" id="SSF53448">
    <property type="entry name" value="Nucleotide-diphospho-sugar transferases"/>
    <property type="match status" value="1"/>
</dbReference>
<dbReference type="InterPro" id="IPR035919">
    <property type="entry name" value="EAL_sf"/>
</dbReference>
<dbReference type="CDD" id="cd01948">
    <property type="entry name" value="EAL"/>
    <property type="match status" value="1"/>
</dbReference>
<dbReference type="InterPro" id="IPR029044">
    <property type="entry name" value="Nucleotide-diphossugar_trans"/>
</dbReference>
<dbReference type="RefSeq" id="WP_256995761.1">
    <property type="nucleotide sequence ID" value="NZ_CP021983.2"/>
</dbReference>
<evidence type="ECO:0000313" key="3">
    <source>
        <dbReference type="Proteomes" id="UP000191901"/>
    </source>
</evidence>
<name>A0A1Z3HJM7_9CYAN</name>
<dbReference type="Gene3D" id="3.20.20.450">
    <property type="entry name" value="EAL domain"/>
    <property type="match status" value="1"/>
</dbReference>
<dbReference type="Pfam" id="PF00563">
    <property type="entry name" value="EAL"/>
    <property type="match status" value="1"/>
</dbReference>
<dbReference type="CDD" id="cd00761">
    <property type="entry name" value="Glyco_tranf_GTA_type"/>
    <property type="match status" value="1"/>
</dbReference>
<keyword evidence="2" id="KW-0808">Transferase</keyword>
<dbReference type="InterPro" id="IPR001173">
    <property type="entry name" value="Glyco_trans_2-like"/>
</dbReference>
<evidence type="ECO:0000313" key="2">
    <source>
        <dbReference type="EMBL" id="ASC70500.1"/>
    </source>
</evidence>
<dbReference type="SUPFAM" id="SSF141868">
    <property type="entry name" value="EAL domain-like"/>
    <property type="match status" value="1"/>
</dbReference>
<reference evidence="2 3" key="1">
    <citation type="journal article" date="2016" name="Biochim. Biophys. Acta">
        <title>Characterization of red-shifted phycobilisomes isolated from the chlorophyll f-containing cyanobacterium Halomicronema hongdechloris.</title>
        <authorList>
            <person name="Li Y."/>
            <person name="Lin Y."/>
            <person name="Garvey C.J."/>
            <person name="Birch D."/>
            <person name="Corkery R.W."/>
            <person name="Loughlin P.C."/>
            <person name="Scheer H."/>
            <person name="Willows R.D."/>
            <person name="Chen M."/>
        </authorList>
    </citation>
    <scope>NUCLEOTIDE SEQUENCE [LARGE SCALE GENOMIC DNA]</scope>
    <source>
        <strain evidence="2 3">C2206</strain>
    </source>
</reference>
<dbReference type="PROSITE" id="PS50883">
    <property type="entry name" value="EAL"/>
    <property type="match status" value="1"/>
</dbReference>
<proteinExistence type="predicted"/>
<dbReference type="InterPro" id="IPR050706">
    <property type="entry name" value="Cyclic-di-GMP_PDE-like"/>
</dbReference>
<feature type="domain" description="EAL" evidence="1">
    <location>
        <begin position="337"/>
        <end position="599"/>
    </location>
</feature>
<evidence type="ECO:0000259" key="1">
    <source>
        <dbReference type="PROSITE" id="PS50883"/>
    </source>
</evidence>
<dbReference type="EMBL" id="CP021983">
    <property type="protein sequence ID" value="ASC70500.1"/>
    <property type="molecule type" value="Genomic_DNA"/>
</dbReference>
<gene>
    <name evidence="2" type="ORF">XM38_014390</name>
</gene>
<accession>A0A1Z3HJM7</accession>
<dbReference type="Pfam" id="PF00535">
    <property type="entry name" value="Glycos_transf_2"/>
    <property type="match status" value="1"/>
</dbReference>
<sequence>MISGIPTQQLDISVAIPTYNGAQRLPCLLDRLRSQQHVDHITWEIIVCDNNSLDETAQVTQQYQRTWTGAAELQYCFVAEQGAAFARQRAVESARGKLIAFLDDDNLPEDDWVAKAWNFAQQHPEAGAFGSQIHGDFEQAPPEEFKHIACFLAIVERGPNPHRYDQHTKVLPPGAGLVVRRDAWLQSVPRRLFLNNKGKAAGLASEDLEAILYIRKAGWEVWYNPAMVVYHQIPKGRLQKEYLVTLIRCVGLSRFYIRILSTSAWKRPLLLPLYIVNDLRKLLLHIIREKREPYKNLLFACEREYLFSTLSSPIFIARKGLKDYGKTTLSGLSKDKCKTVIDQIESGFENNLFCLYQQPIFSTDNCLNDPLNYEVLVRLLSCTLNSDSPTTRLLLPKDFMPIAEYYELTKTIDRWVIRTLFNSIKRSSPQKNCQANYSINLSQASIRDQYFSVFLSDLLNRHQFPAENFWIEIPEHAAKTYPDAVARLTHEIEEIGCNIILDDFRDPGLLRQLPETSIYHFKLSFLSLELHMKSLVRLQEFRNIIEHANSSKITIIAKGIEKKLMLDVAKRLGIPYVQGYQLKKPLPLENLFWANCFRDVS</sequence>